<keyword evidence="6 7" id="KW-0472">Membrane</keyword>
<feature type="transmembrane region" description="Helical" evidence="7">
    <location>
        <begin position="53"/>
        <end position="72"/>
    </location>
</feature>
<protein>
    <submittedName>
        <fullName evidence="8">DoxX family protein</fullName>
    </submittedName>
</protein>
<keyword evidence="4 7" id="KW-0812">Transmembrane</keyword>
<evidence type="ECO:0000256" key="6">
    <source>
        <dbReference type="ARBA" id="ARBA00023136"/>
    </source>
</evidence>
<comment type="caution">
    <text evidence="8">The sequence shown here is derived from an EMBL/GenBank/DDBJ whole genome shotgun (WGS) entry which is preliminary data.</text>
</comment>
<feature type="transmembrane region" description="Helical" evidence="7">
    <location>
        <begin position="79"/>
        <end position="98"/>
    </location>
</feature>
<evidence type="ECO:0000256" key="3">
    <source>
        <dbReference type="ARBA" id="ARBA00022475"/>
    </source>
</evidence>
<accession>A0A848J304</accession>
<dbReference type="InterPro" id="IPR051907">
    <property type="entry name" value="DoxX-like_oxidoreductase"/>
</dbReference>
<keyword evidence="5 7" id="KW-1133">Transmembrane helix</keyword>
<comment type="similarity">
    <text evidence="2">Belongs to the DoxX family.</text>
</comment>
<dbReference type="Pfam" id="PF07681">
    <property type="entry name" value="DoxX"/>
    <property type="match status" value="1"/>
</dbReference>
<evidence type="ECO:0000313" key="8">
    <source>
        <dbReference type="EMBL" id="NMM49885.1"/>
    </source>
</evidence>
<keyword evidence="9" id="KW-1185">Reference proteome</keyword>
<evidence type="ECO:0000256" key="5">
    <source>
        <dbReference type="ARBA" id="ARBA00022989"/>
    </source>
</evidence>
<dbReference type="Proteomes" id="UP000559010">
    <property type="component" value="Unassembled WGS sequence"/>
</dbReference>
<dbReference type="GO" id="GO:0005886">
    <property type="term" value="C:plasma membrane"/>
    <property type="evidence" value="ECO:0007669"/>
    <property type="project" value="UniProtKB-SubCell"/>
</dbReference>
<dbReference type="AlphaFoldDB" id="A0A848J304"/>
<evidence type="ECO:0000256" key="7">
    <source>
        <dbReference type="SAM" id="Phobius"/>
    </source>
</evidence>
<feature type="transmembrane region" description="Helical" evidence="7">
    <location>
        <begin position="118"/>
        <end position="137"/>
    </location>
</feature>
<gene>
    <name evidence="8" type="ORF">HH304_15865</name>
</gene>
<dbReference type="EMBL" id="JABBNU010000010">
    <property type="protein sequence ID" value="NMM49885.1"/>
    <property type="molecule type" value="Genomic_DNA"/>
</dbReference>
<feature type="transmembrane region" description="Helical" evidence="7">
    <location>
        <begin position="21"/>
        <end position="41"/>
    </location>
</feature>
<dbReference type="PANTHER" id="PTHR33452">
    <property type="entry name" value="OXIDOREDUCTASE CATD-RELATED"/>
    <property type="match status" value="1"/>
</dbReference>
<organism evidence="8 9">
    <name type="scientific">Marinigracilibium pacificum</name>
    <dbReference type="NCBI Taxonomy" id="2729599"/>
    <lineage>
        <taxon>Bacteria</taxon>
        <taxon>Pseudomonadati</taxon>
        <taxon>Bacteroidota</taxon>
        <taxon>Cytophagia</taxon>
        <taxon>Cytophagales</taxon>
        <taxon>Flammeovirgaceae</taxon>
        <taxon>Marinigracilibium</taxon>
    </lineage>
</organism>
<sequence>MTTLEKLEQWADDHRPSWLSFIRMLLGIFITYKGFQFMVNIDQLQNLTGNLDLSFAGVTLAHYIVFAHLIGGPLLACGLFTRFAAAIQIPILLGAVFLVNNPHRNELFGNSSELEVSIITLVFLLIFLFIGSGKYSVDYLRHKAQAKKLLQNKKHQTAVNH</sequence>
<dbReference type="PANTHER" id="PTHR33452:SF1">
    <property type="entry name" value="INNER MEMBRANE PROTEIN YPHA-RELATED"/>
    <property type="match status" value="1"/>
</dbReference>
<comment type="subcellular location">
    <subcellularLocation>
        <location evidence="1">Cell membrane</location>
        <topology evidence="1">Multi-pass membrane protein</topology>
    </subcellularLocation>
</comment>
<dbReference type="InterPro" id="IPR032808">
    <property type="entry name" value="DoxX"/>
</dbReference>
<proteinExistence type="inferred from homology"/>
<evidence type="ECO:0000256" key="4">
    <source>
        <dbReference type="ARBA" id="ARBA00022692"/>
    </source>
</evidence>
<keyword evidence="3" id="KW-1003">Cell membrane</keyword>
<evidence type="ECO:0000256" key="2">
    <source>
        <dbReference type="ARBA" id="ARBA00006679"/>
    </source>
</evidence>
<reference evidence="8 9" key="1">
    <citation type="submission" date="2020-04" db="EMBL/GenBank/DDBJ databases">
        <title>Flammeovirgaceae bacterium KN852 isolated from deep sea.</title>
        <authorList>
            <person name="Zhang D.-C."/>
        </authorList>
    </citation>
    <scope>NUCLEOTIDE SEQUENCE [LARGE SCALE GENOMIC DNA]</scope>
    <source>
        <strain evidence="8 9">KN852</strain>
    </source>
</reference>
<evidence type="ECO:0000313" key="9">
    <source>
        <dbReference type="Proteomes" id="UP000559010"/>
    </source>
</evidence>
<evidence type="ECO:0000256" key="1">
    <source>
        <dbReference type="ARBA" id="ARBA00004651"/>
    </source>
</evidence>
<name>A0A848J304_9BACT</name>